<protein>
    <submittedName>
        <fullName evidence="1">Uncharacterized protein</fullName>
    </submittedName>
</protein>
<evidence type="ECO:0000313" key="1">
    <source>
        <dbReference type="EMBL" id="TWU55470.1"/>
    </source>
</evidence>
<reference evidence="1 2" key="1">
    <citation type="submission" date="2019-02" db="EMBL/GenBank/DDBJ databases">
        <title>Deep-cultivation of Planctomycetes and their phenomic and genomic characterization uncovers novel biology.</title>
        <authorList>
            <person name="Wiegand S."/>
            <person name="Jogler M."/>
            <person name="Boedeker C."/>
            <person name="Pinto D."/>
            <person name="Vollmers J."/>
            <person name="Rivas-Marin E."/>
            <person name="Kohn T."/>
            <person name="Peeters S.H."/>
            <person name="Heuer A."/>
            <person name="Rast P."/>
            <person name="Oberbeckmann S."/>
            <person name="Bunk B."/>
            <person name="Jeske O."/>
            <person name="Meyerdierks A."/>
            <person name="Storesund J.E."/>
            <person name="Kallscheuer N."/>
            <person name="Luecker S."/>
            <person name="Lage O.M."/>
            <person name="Pohl T."/>
            <person name="Merkel B.J."/>
            <person name="Hornburger P."/>
            <person name="Mueller R.-W."/>
            <person name="Bruemmer F."/>
            <person name="Labrenz M."/>
            <person name="Spormann A.M."/>
            <person name="Op Den Camp H."/>
            <person name="Overmann J."/>
            <person name="Amann R."/>
            <person name="Jetten M.S.M."/>
            <person name="Mascher T."/>
            <person name="Medema M.H."/>
            <person name="Devos D.P."/>
            <person name="Kaster A.-K."/>
            <person name="Ovreas L."/>
            <person name="Rohde M."/>
            <person name="Galperin M.Y."/>
            <person name="Jogler C."/>
        </authorList>
    </citation>
    <scope>NUCLEOTIDE SEQUENCE [LARGE SCALE GENOMIC DNA]</scope>
    <source>
        <strain evidence="1 2">Poly59</strain>
    </source>
</reference>
<evidence type="ECO:0000313" key="2">
    <source>
        <dbReference type="Proteomes" id="UP000317977"/>
    </source>
</evidence>
<name>A0A5C6F4M6_9BACT</name>
<dbReference type="OrthoDB" id="267234at2"/>
<sequence length="159" mass="18186">MASSKVRSIESLEHFHDGLLRLSGDWDDALQEVRMMVHRAEEYFSQDRPKYWRHQAELASRELNESKDSLAMKRSAARAEDRPAATEAFARVQKCERRVRFCEAKVREAKAWSIQISQVCNEVLGPLADVAQHCEVGLPTAATELRGLIEQLKAYAERD</sequence>
<accession>A0A5C6F4M6</accession>
<dbReference type="RefSeq" id="WP_146533653.1">
    <property type="nucleotide sequence ID" value="NZ_SJPX01000002.1"/>
</dbReference>
<keyword evidence="2" id="KW-1185">Reference proteome</keyword>
<organism evidence="1 2">
    <name type="scientific">Rubripirellula reticaptiva</name>
    <dbReference type="NCBI Taxonomy" id="2528013"/>
    <lineage>
        <taxon>Bacteria</taxon>
        <taxon>Pseudomonadati</taxon>
        <taxon>Planctomycetota</taxon>
        <taxon>Planctomycetia</taxon>
        <taxon>Pirellulales</taxon>
        <taxon>Pirellulaceae</taxon>
        <taxon>Rubripirellula</taxon>
    </lineage>
</organism>
<proteinExistence type="predicted"/>
<dbReference type="AlphaFoldDB" id="A0A5C6F4M6"/>
<comment type="caution">
    <text evidence="1">The sequence shown here is derived from an EMBL/GenBank/DDBJ whole genome shotgun (WGS) entry which is preliminary data.</text>
</comment>
<gene>
    <name evidence="1" type="ORF">Poly59_17690</name>
</gene>
<dbReference type="Proteomes" id="UP000317977">
    <property type="component" value="Unassembled WGS sequence"/>
</dbReference>
<dbReference type="EMBL" id="SJPX01000002">
    <property type="protein sequence ID" value="TWU55470.1"/>
    <property type="molecule type" value="Genomic_DNA"/>
</dbReference>